<feature type="compositionally biased region" description="Polar residues" evidence="2">
    <location>
        <begin position="133"/>
        <end position="142"/>
    </location>
</feature>
<dbReference type="HOGENOM" id="CLU_647490_0_0_1"/>
<feature type="region of interest" description="Disordered" evidence="2">
    <location>
        <begin position="97"/>
        <end position="145"/>
    </location>
</feature>
<evidence type="ECO:0000313" key="4">
    <source>
        <dbReference type="EMBL" id="CDO77616.1"/>
    </source>
</evidence>
<feature type="region of interest" description="Disordered" evidence="2">
    <location>
        <begin position="38"/>
        <end position="78"/>
    </location>
</feature>
<comment type="caution">
    <text evidence="4">The sequence shown here is derived from an EMBL/GenBank/DDBJ whole genome shotgun (WGS) entry which is preliminary data.</text>
</comment>
<dbReference type="AlphaFoldDB" id="A0A060STZ3"/>
<dbReference type="SMART" id="SM00355">
    <property type="entry name" value="ZnF_C2H2"/>
    <property type="match status" value="1"/>
</dbReference>
<evidence type="ECO:0000256" key="2">
    <source>
        <dbReference type="SAM" id="MobiDB-lite"/>
    </source>
</evidence>
<gene>
    <name evidence="4" type="ORF">BN946_scf184946.g9</name>
</gene>
<proteinExistence type="predicted"/>
<feature type="compositionally biased region" description="Acidic residues" evidence="2">
    <location>
        <begin position="181"/>
        <end position="197"/>
    </location>
</feature>
<feature type="compositionally biased region" description="Polar residues" evidence="2">
    <location>
        <begin position="59"/>
        <end position="72"/>
    </location>
</feature>
<dbReference type="Proteomes" id="UP000029665">
    <property type="component" value="Unassembled WGS sequence"/>
</dbReference>
<dbReference type="PROSITE" id="PS50157">
    <property type="entry name" value="ZINC_FINGER_C2H2_2"/>
    <property type="match status" value="1"/>
</dbReference>
<feature type="region of interest" description="Disordered" evidence="2">
    <location>
        <begin position="181"/>
        <end position="210"/>
    </location>
</feature>
<feature type="domain" description="C2H2-type" evidence="3">
    <location>
        <begin position="3"/>
        <end position="28"/>
    </location>
</feature>
<dbReference type="PROSITE" id="PS00028">
    <property type="entry name" value="ZINC_FINGER_C2H2_1"/>
    <property type="match status" value="1"/>
</dbReference>
<feature type="compositionally biased region" description="Low complexity" evidence="2">
    <location>
        <begin position="199"/>
        <end position="210"/>
    </location>
</feature>
<keyword evidence="5" id="KW-1185">Reference proteome</keyword>
<evidence type="ECO:0000313" key="5">
    <source>
        <dbReference type="Proteomes" id="UP000029665"/>
    </source>
</evidence>
<dbReference type="STRING" id="5643.A0A060STZ3"/>
<reference evidence="4" key="1">
    <citation type="submission" date="2014-01" db="EMBL/GenBank/DDBJ databases">
        <title>The genome of the white-rot fungus Pycnoporus cinnabarinus: a basidiomycete model with a versatile arsenal for lignocellulosic biomass breakdown.</title>
        <authorList>
            <person name="Levasseur A."/>
            <person name="Lomascolo A."/>
            <person name="Ruiz-Duenas F.J."/>
            <person name="Uzan E."/>
            <person name="Piumi F."/>
            <person name="Kues U."/>
            <person name="Ram A.F.J."/>
            <person name="Murat C."/>
            <person name="Haon M."/>
            <person name="Benoit I."/>
            <person name="Arfi Y."/>
            <person name="Chevret D."/>
            <person name="Drula E."/>
            <person name="Kwon M.J."/>
            <person name="Gouret P."/>
            <person name="Lesage-Meessen L."/>
            <person name="Lombard V."/>
            <person name="Mariette J."/>
            <person name="Noirot C."/>
            <person name="Park J."/>
            <person name="Patyshakuliyeva A."/>
            <person name="Wieneger R.A.B."/>
            <person name="Wosten H.A.B."/>
            <person name="Martin F."/>
            <person name="Coutinho P.M."/>
            <person name="de Vries R."/>
            <person name="Martinez A.T."/>
            <person name="Klopp C."/>
            <person name="Pontarotti P."/>
            <person name="Henrissat B."/>
            <person name="Record E."/>
        </authorList>
    </citation>
    <scope>NUCLEOTIDE SEQUENCE [LARGE SCALE GENOMIC DNA]</scope>
    <source>
        <strain evidence="4">BRFM137</strain>
    </source>
</reference>
<name>A0A060STZ3_PYCCI</name>
<evidence type="ECO:0000256" key="1">
    <source>
        <dbReference type="PROSITE-ProRule" id="PRU00042"/>
    </source>
</evidence>
<accession>A0A060STZ3</accession>
<dbReference type="GO" id="GO:0008270">
    <property type="term" value="F:zinc ion binding"/>
    <property type="evidence" value="ECO:0007669"/>
    <property type="project" value="UniProtKB-KW"/>
</dbReference>
<keyword evidence="1" id="KW-0863">Zinc-finger</keyword>
<dbReference type="InterPro" id="IPR013087">
    <property type="entry name" value="Znf_C2H2_type"/>
</dbReference>
<keyword evidence="1" id="KW-0479">Metal-binding</keyword>
<sequence length="424" mass="46979">MSFICQVHGCSRAFMSWAGLTQHMHAMHPTWIDVPLLEDNDSDDSSDTSSVASDKESVLGSSPSAKSSQVYSINKDDPDNNLPLLSDLLVEDYGDNGDVSSCTSSPTGIGYQSPGRHDECDGDDSSGAERYENNSNSANNDHGFNPFARFESPEVGDNLEYWSPLFPDDALSDCDLVEEASGDEAVELPDSEEEVDATLDQSSESSSDSLFDCSGLPHLYDWEEHVDRHRRPGLSTYSECDEFPCLHRYDQPGNPSGRSWAEYPDESQESVLYPLPPESVFDLFSSPTPVVVSHSPSPQAPLQFVPATPSISLDFSDDFRDSPQFLLFTMGDIKPDMIRLLTSASQYSNWVAKIKGVMLFTGCWGPVLNASPPEGEKAEDWKKKDDQAKGLIWMHTATNYHYLLETKEEEIVMNSEPRRLGARL</sequence>
<evidence type="ECO:0000259" key="3">
    <source>
        <dbReference type="PROSITE" id="PS50157"/>
    </source>
</evidence>
<keyword evidence="1" id="KW-0862">Zinc</keyword>
<dbReference type="EMBL" id="CCBP010000460">
    <property type="protein sequence ID" value="CDO77616.1"/>
    <property type="molecule type" value="Genomic_DNA"/>
</dbReference>
<protein>
    <recommendedName>
        <fullName evidence="3">C2H2-type domain-containing protein</fullName>
    </recommendedName>
</protein>
<feature type="compositionally biased region" description="Polar residues" evidence="2">
    <location>
        <begin position="98"/>
        <end position="107"/>
    </location>
</feature>
<organism evidence="4 5">
    <name type="scientific">Pycnoporus cinnabarinus</name>
    <name type="common">Cinnabar-red polypore</name>
    <name type="synonym">Trametes cinnabarina</name>
    <dbReference type="NCBI Taxonomy" id="5643"/>
    <lineage>
        <taxon>Eukaryota</taxon>
        <taxon>Fungi</taxon>
        <taxon>Dikarya</taxon>
        <taxon>Basidiomycota</taxon>
        <taxon>Agaricomycotina</taxon>
        <taxon>Agaricomycetes</taxon>
        <taxon>Polyporales</taxon>
        <taxon>Polyporaceae</taxon>
        <taxon>Trametes</taxon>
    </lineage>
</organism>